<dbReference type="Gene3D" id="3.40.50.300">
    <property type="entry name" value="P-loop containing nucleotide triphosphate hydrolases"/>
    <property type="match status" value="1"/>
</dbReference>
<accession>Q11LS9</accession>
<dbReference type="SUPFAM" id="SSF52540">
    <property type="entry name" value="P-loop containing nucleoside triphosphate hydrolases"/>
    <property type="match status" value="1"/>
</dbReference>
<organism evidence="1">
    <name type="scientific">Chelativorans sp. (strain BNC1)</name>
    <dbReference type="NCBI Taxonomy" id="266779"/>
    <lineage>
        <taxon>Bacteria</taxon>
        <taxon>Pseudomonadati</taxon>
        <taxon>Pseudomonadota</taxon>
        <taxon>Alphaproteobacteria</taxon>
        <taxon>Hyphomicrobiales</taxon>
        <taxon>Phyllobacteriaceae</taxon>
        <taxon>Chelativorans</taxon>
    </lineage>
</organism>
<sequence>MKVFGILGKSYSGSTVLNHVLNSAPGVVGASELWRLRKSAKYGCAICGGQCRVWTKPAREAISAASDGEFYWRVGDAAGTPLLVDASKSIMHFSRDVVSAARLAGVDFQFVLVAKNPLAHVASHLYNKSAVVDRRLGTYADVRAFLDTQEGSILAKAFLAQLRSYYRDALERPRPWLRDVPLIRIEDVVTNPVTITEPASLFFGIPRNNFAVDAWGDAEIHPIGGNSGPLVQTKAGGAFKSATDADRLDAYRAHSGLFIDEKWRQFMPERLVRDIIDDPLYDELVALLGYRRDYPLSSPSPV</sequence>
<dbReference type="OrthoDB" id="663914at2"/>
<gene>
    <name evidence="1" type="ordered locus">Meso_0242</name>
</gene>
<dbReference type="AlphaFoldDB" id="Q11LS9"/>
<name>Q11LS9_CHESB</name>
<dbReference type="EMBL" id="CP000390">
    <property type="protein sequence ID" value="ABG61646.1"/>
    <property type="molecule type" value="Genomic_DNA"/>
</dbReference>
<dbReference type="InterPro" id="IPR027417">
    <property type="entry name" value="P-loop_NTPase"/>
</dbReference>
<evidence type="ECO:0000313" key="1">
    <source>
        <dbReference type="EMBL" id="ABG61646.1"/>
    </source>
</evidence>
<reference evidence="1" key="1">
    <citation type="submission" date="2006-06" db="EMBL/GenBank/DDBJ databases">
        <title>Complete sequence of chromosome of Chelativorans sp. BNC1.</title>
        <authorList>
            <consortium name="US DOE Joint Genome Institute"/>
            <person name="Copeland A."/>
            <person name="Lucas S."/>
            <person name="Lapidus A."/>
            <person name="Barry K."/>
            <person name="Detter J.C."/>
            <person name="Glavina del Rio T."/>
            <person name="Hammon N."/>
            <person name="Israni S."/>
            <person name="Dalin E."/>
            <person name="Tice H."/>
            <person name="Pitluck S."/>
            <person name="Chertkov O."/>
            <person name="Brettin T."/>
            <person name="Bruce D."/>
            <person name="Han C."/>
            <person name="Tapia R."/>
            <person name="Gilna P."/>
            <person name="Schmutz J."/>
            <person name="Larimer F."/>
            <person name="Land M."/>
            <person name="Hauser L."/>
            <person name="Kyrpides N."/>
            <person name="Mikhailova N."/>
            <person name="Richardson P."/>
        </authorList>
    </citation>
    <scope>NUCLEOTIDE SEQUENCE</scope>
    <source>
        <strain evidence="1">BNC1</strain>
    </source>
</reference>
<proteinExistence type="predicted"/>
<evidence type="ECO:0008006" key="2">
    <source>
        <dbReference type="Google" id="ProtNLM"/>
    </source>
</evidence>
<dbReference type="KEGG" id="mes:Meso_0242"/>
<dbReference type="HOGENOM" id="CLU_920396_0_0_5"/>
<protein>
    <recommendedName>
        <fullName evidence="2">Sulfotransferase</fullName>
    </recommendedName>
</protein>